<dbReference type="EMBL" id="NMQA01000022">
    <property type="protein sequence ID" value="PMB00730.1"/>
    <property type="molecule type" value="Genomic_DNA"/>
</dbReference>
<dbReference type="AlphaFoldDB" id="A0A2N6KLN9"/>
<reference evidence="1 2" key="1">
    <citation type="submission" date="2017-07" db="EMBL/GenBank/DDBJ databases">
        <title>Genomes of Fischerella (Mastigocladus) sp. strains.</title>
        <authorList>
            <person name="Miller S.R."/>
        </authorList>
    </citation>
    <scope>NUCLEOTIDE SEQUENCE [LARGE SCALE GENOMIC DNA]</scope>
    <source>
        <strain evidence="1 2">CCMEE 5268</strain>
    </source>
</reference>
<name>A0A2N6KLN9_9CYAN</name>
<proteinExistence type="predicted"/>
<evidence type="ECO:0000313" key="1">
    <source>
        <dbReference type="EMBL" id="PMB00730.1"/>
    </source>
</evidence>
<comment type="caution">
    <text evidence="1">The sequence shown here is derived from an EMBL/GenBank/DDBJ whole genome shotgun (WGS) entry which is preliminary data.</text>
</comment>
<protein>
    <submittedName>
        <fullName evidence="1">Uncharacterized protein</fullName>
    </submittedName>
</protein>
<organism evidence="1 2">
    <name type="scientific">Fischerella thermalis CCMEE 5268</name>
    <dbReference type="NCBI Taxonomy" id="2019662"/>
    <lineage>
        <taxon>Bacteria</taxon>
        <taxon>Bacillati</taxon>
        <taxon>Cyanobacteriota</taxon>
        <taxon>Cyanophyceae</taxon>
        <taxon>Nostocales</taxon>
        <taxon>Hapalosiphonaceae</taxon>
        <taxon>Fischerella</taxon>
    </lineage>
</organism>
<accession>A0A2N6KLN9</accession>
<evidence type="ECO:0000313" key="2">
    <source>
        <dbReference type="Proteomes" id="UP000235025"/>
    </source>
</evidence>
<dbReference type="Proteomes" id="UP000235025">
    <property type="component" value="Unassembled WGS sequence"/>
</dbReference>
<gene>
    <name evidence="1" type="ORF">CEN50_02320</name>
</gene>
<sequence>MRDGIGLHHPGKEAYDKLTEVLDLIGEATDSQRASLKMCDADRWLEKEAWRYYQEKMRDIFRTQILIGNAIKLLVG</sequence>